<evidence type="ECO:0000256" key="1">
    <source>
        <dbReference type="SAM" id="MobiDB-lite"/>
    </source>
</evidence>
<reference evidence="2 3" key="1">
    <citation type="submission" date="2014-09" db="EMBL/GenBank/DDBJ databases">
        <authorList>
            <person name="Ellenberger Sabrina"/>
        </authorList>
    </citation>
    <scope>NUCLEOTIDE SEQUENCE [LARGE SCALE GENOMIC DNA]</scope>
    <source>
        <strain evidence="2 3">CBS 412.66</strain>
    </source>
</reference>
<keyword evidence="3" id="KW-1185">Reference proteome</keyword>
<protein>
    <submittedName>
        <fullName evidence="2">Uncharacterized protein</fullName>
    </submittedName>
</protein>
<feature type="region of interest" description="Disordered" evidence="1">
    <location>
        <begin position="47"/>
        <end position="72"/>
    </location>
</feature>
<dbReference type="Proteomes" id="UP000054107">
    <property type="component" value="Unassembled WGS sequence"/>
</dbReference>
<dbReference type="EMBL" id="LN719426">
    <property type="protein sequence ID" value="CEP07967.1"/>
    <property type="molecule type" value="Genomic_DNA"/>
</dbReference>
<evidence type="ECO:0000313" key="2">
    <source>
        <dbReference type="EMBL" id="CEP07967.1"/>
    </source>
</evidence>
<sequence>MEQEYYSIPIVFKSNRNCSTGTDTLDDTNTAEILNLIDALKDENKNDGEGSIEFRPQPCKSTIKEPGSEKQVDTRKSELIRLKVYQLQGILDAYIAFRDQHYEDAND</sequence>
<organism evidence="2 3">
    <name type="scientific">Parasitella parasitica</name>
    <dbReference type="NCBI Taxonomy" id="35722"/>
    <lineage>
        <taxon>Eukaryota</taxon>
        <taxon>Fungi</taxon>
        <taxon>Fungi incertae sedis</taxon>
        <taxon>Mucoromycota</taxon>
        <taxon>Mucoromycotina</taxon>
        <taxon>Mucoromycetes</taxon>
        <taxon>Mucorales</taxon>
        <taxon>Mucorineae</taxon>
        <taxon>Mucoraceae</taxon>
        <taxon>Parasitella</taxon>
    </lineage>
</organism>
<name>A0A0B7MSE9_9FUNG</name>
<accession>A0A0B7MSE9</accession>
<dbReference type="AlphaFoldDB" id="A0A0B7MSE9"/>
<feature type="compositionally biased region" description="Basic and acidic residues" evidence="1">
    <location>
        <begin position="62"/>
        <end position="72"/>
    </location>
</feature>
<proteinExistence type="predicted"/>
<gene>
    <name evidence="2" type="primary">PARPA_01276.1 scaffold 1359</name>
</gene>
<evidence type="ECO:0000313" key="3">
    <source>
        <dbReference type="Proteomes" id="UP000054107"/>
    </source>
</evidence>